<evidence type="ECO:0000256" key="3">
    <source>
        <dbReference type="ARBA" id="ARBA00020182"/>
    </source>
</evidence>
<dbReference type="Gene3D" id="3.30.40.210">
    <property type="match status" value="1"/>
</dbReference>
<proteinExistence type="inferred from homology"/>
<feature type="compositionally biased region" description="Pro residues" evidence="7">
    <location>
        <begin position="34"/>
        <end position="46"/>
    </location>
</feature>
<evidence type="ECO:0000256" key="1">
    <source>
        <dbReference type="ARBA" id="ARBA00004123"/>
    </source>
</evidence>
<keyword evidence="10" id="KW-1185">Reference proteome</keyword>
<dbReference type="SUPFAM" id="SSF63393">
    <property type="entry name" value="RNA polymerase subunits"/>
    <property type="match status" value="1"/>
</dbReference>
<evidence type="ECO:0000259" key="8">
    <source>
        <dbReference type="SMART" id="SM01389"/>
    </source>
</evidence>
<evidence type="ECO:0000256" key="2">
    <source>
        <dbReference type="ARBA" id="ARBA00010464"/>
    </source>
</evidence>
<dbReference type="EMBL" id="JADGJD010001349">
    <property type="protein sequence ID" value="KAJ3043540.1"/>
    <property type="molecule type" value="Genomic_DNA"/>
</dbReference>
<comment type="caution">
    <text evidence="9">The sequence shown here is derived from an EMBL/GenBank/DDBJ whole genome shotgun (WGS) entry which is preliminary data.</text>
</comment>
<feature type="region of interest" description="Disordered" evidence="7">
    <location>
        <begin position="1"/>
        <end position="49"/>
    </location>
</feature>
<dbReference type="SMART" id="SM01389">
    <property type="entry name" value="Spt4"/>
    <property type="match status" value="1"/>
</dbReference>
<dbReference type="GO" id="GO:0008270">
    <property type="term" value="F:zinc ion binding"/>
    <property type="evidence" value="ECO:0007669"/>
    <property type="project" value="InterPro"/>
</dbReference>
<evidence type="ECO:0000313" key="10">
    <source>
        <dbReference type="Proteomes" id="UP001212841"/>
    </source>
</evidence>
<protein>
    <recommendedName>
        <fullName evidence="3">Transcription elongation factor SPT4</fullName>
    </recommendedName>
    <alternativeName>
        <fullName evidence="6">Chromatin elongation factor SPT4</fullName>
    </alternativeName>
</protein>
<keyword evidence="4" id="KW-0804">Transcription</keyword>
<evidence type="ECO:0000256" key="5">
    <source>
        <dbReference type="ARBA" id="ARBA00023242"/>
    </source>
</evidence>
<dbReference type="InterPro" id="IPR029040">
    <property type="entry name" value="RPABC4/Spt4"/>
</dbReference>
<accession>A0AAD5WY71</accession>
<dbReference type="GO" id="GO:0000993">
    <property type="term" value="F:RNA polymerase II complex binding"/>
    <property type="evidence" value="ECO:0007669"/>
    <property type="project" value="TreeGrafter"/>
</dbReference>
<comment type="similarity">
    <text evidence="2">Belongs to the SPT4 family.</text>
</comment>
<dbReference type="CDD" id="cd07973">
    <property type="entry name" value="Spt4"/>
    <property type="match status" value="1"/>
</dbReference>
<dbReference type="PANTHER" id="PTHR12882:SF1">
    <property type="entry name" value="TRANSCRIPTION ELONGATION FACTOR SPT4"/>
    <property type="match status" value="1"/>
</dbReference>
<organism evidence="9 10">
    <name type="scientific">Rhizophlyctis rosea</name>
    <dbReference type="NCBI Taxonomy" id="64517"/>
    <lineage>
        <taxon>Eukaryota</taxon>
        <taxon>Fungi</taxon>
        <taxon>Fungi incertae sedis</taxon>
        <taxon>Chytridiomycota</taxon>
        <taxon>Chytridiomycota incertae sedis</taxon>
        <taxon>Chytridiomycetes</taxon>
        <taxon>Rhizophlyctidales</taxon>
        <taxon>Rhizophlyctidaceae</taxon>
        <taxon>Rhizophlyctis</taxon>
    </lineage>
</organism>
<dbReference type="PANTHER" id="PTHR12882">
    <property type="entry name" value="SUPPRESSOR OF TY 4"/>
    <property type="match status" value="1"/>
</dbReference>
<dbReference type="Proteomes" id="UP001212841">
    <property type="component" value="Unassembled WGS sequence"/>
</dbReference>
<dbReference type="AlphaFoldDB" id="A0AAD5WY71"/>
<dbReference type="GO" id="GO:0006355">
    <property type="term" value="P:regulation of DNA-templated transcription"/>
    <property type="evidence" value="ECO:0007669"/>
    <property type="project" value="InterPro"/>
</dbReference>
<keyword evidence="5" id="KW-0539">Nucleus</keyword>
<evidence type="ECO:0000256" key="7">
    <source>
        <dbReference type="SAM" id="MobiDB-lite"/>
    </source>
</evidence>
<feature type="compositionally biased region" description="Basic and acidic residues" evidence="7">
    <location>
        <begin position="1"/>
        <end position="10"/>
    </location>
</feature>
<evidence type="ECO:0000256" key="4">
    <source>
        <dbReference type="ARBA" id="ARBA00023163"/>
    </source>
</evidence>
<gene>
    <name evidence="9" type="ORF">HK097_001716</name>
</gene>
<dbReference type="Pfam" id="PF06093">
    <property type="entry name" value="Spt4"/>
    <property type="match status" value="1"/>
</dbReference>
<sequence>MEEKETEKEGMNFQATKAETKDVILDQQLTSNTTPPPPHYIPPPDIPIRKMSTQTVPTDKRRLRACLLCGLVRSHAEFTRSGCANDRDLLGQISGERGRQPAPEKYTSASYSGLIALMQPDSSWVAKWQRNDKCAPGLYAVRVHGKLSGQMIDDLEDIGFKYRPRDGSAAE</sequence>
<feature type="domain" description="Spt4/RpoE2 zinc finger" evidence="8">
    <location>
        <begin position="63"/>
        <end position="144"/>
    </location>
</feature>
<dbReference type="InterPro" id="IPR009287">
    <property type="entry name" value="Spt4"/>
</dbReference>
<reference evidence="9" key="1">
    <citation type="submission" date="2020-05" db="EMBL/GenBank/DDBJ databases">
        <title>Phylogenomic resolution of chytrid fungi.</title>
        <authorList>
            <person name="Stajich J.E."/>
            <person name="Amses K."/>
            <person name="Simmons R."/>
            <person name="Seto K."/>
            <person name="Myers J."/>
            <person name="Bonds A."/>
            <person name="Quandt C.A."/>
            <person name="Barry K."/>
            <person name="Liu P."/>
            <person name="Grigoriev I."/>
            <person name="Longcore J.E."/>
            <person name="James T.Y."/>
        </authorList>
    </citation>
    <scope>NUCLEOTIDE SEQUENCE</scope>
    <source>
        <strain evidence="9">JEL0318</strain>
    </source>
</reference>
<name>A0AAD5WY71_9FUNG</name>
<comment type="subcellular location">
    <subcellularLocation>
        <location evidence="1">Nucleus</location>
    </subcellularLocation>
</comment>
<evidence type="ECO:0000256" key="6">
    <source>
        <dbReference type="ARBA" id="ARBA00029869"/>
    </source>
</evidence>
<evidence type="ECO:0000313" key="9">
    <source>
        <dbReference type="EMBL" id="KAJ3043540.1"/>
    </source>
</evidence>
<dbReference type="GO" id="GO:0032044">
    <property type="term" value="C:DSIF complex"/>
    <property type="evidence" value="ECO:0007669"/>
    <property type="project" value="TreeGrafter"/>
</dbReference>
<dbReference type="GO" id="GO:0140673">
    <property type="term" value="P:transcription elongation-coupled chromatin remodeling"/>
    <property type="evidence" value="ECO:0007669"/>
    <property type="project" value="InterPro"/>
</dbReference>
<dbReference type="InterPro" id="IPR038510">
    <property type="entry name" value="Spt4_sf"/>
</dbReference>
<dbReference type="InterPro" id="IPR022800">
    <property type="entry name" value="Spt4/RpoE2_Znf"/>
</dbReference>